<gene>
    <name evidence="1" type="ORF">BJP37_24210</name>
</gene>
<sequence>MLNTSTEMISFPALTETLTLELEQQQQALDIANQMADKPGTLAIYLQELALLVFEDWLEKREPSLRLERAANGLGYSGLYQAISQAINPVCNLQVGDFKICLIPTFGFSDPFVTLPEAIVTIPQFTAHFYVVIAIDDDLGIAGIKGVNQYDQLVRDISNLVVCSDHNYELPLSRFTMSGDDLLLDLQCLSPEEIPLPEIPQPEPNYVRDVIEILNQRAIDVGQWLYNQIDDLAQELSWQLLPAPSPALRFRRNPAQELAEIITIIDIEIPAAAVRSYRDFQLAGIPLRLYAVTWQLPQSEPEGDWSILLILGASPGNTPPWGIKLRITDYTMVLDQQELSTNEDYLFTQFVGANHEKFLATITTADETAQTSMLFEFKGSRE</sequence>
<evidence type="ECO:0000313" key="2">
    <source>
        <dbReference type="Proteomes" id="UP000186657"/>
    </source>
</evidence>
<evidence type="ECO:0000313" key="1">
    <source>
        <dbReference type="EMBL" id="OLT61662.1"/>
    </source>
</evidence>
<reference evidence="1 2" key="1">
    <citation type="submission" date="2016-10" db="EMBL/GenBank/DDBJ databases">
        <title>Comparative genomics uncovers the prolific and rare metabolic potential of the cyanobacterial genus Moorea.</title>
        <authorList>
            <person name="Leao T."/>
            <person name="Castelao G."/>
            <person name="Korobeynikov A."/>
            <person name="Monroe E.A."/>
            <person name="Podell S."/>
            <person name="Glukhov E."/>
            <person name="Allen E."/>
            <person name="Gerwick W.H."/>
            <person name="Gerwick L."/>
        </authorList>
    </citation>
    <scope>NUCLEOTIDE SEQUENCE [LARGE SCALE GENOMIC DNA]</scope>
    <source>
        <strain evidence="1 2">PNG5-198</strain>
    </source>
</reference>
<dbReference type="EMBL" id="MKZS01000001">
    <property type="protein sequence ID" value="OLT61662.1"/>
    <property type="molecule type" value="Genomic_DNA"/>
</dbReference>
<evidence type="ECO:0008006" key="3">
    <source>
        <dbReference type="Google" id="ProtNLM"/>
    </source>
</evidence>
<keyword evidence="2" id="KW-1185">Reference proteome</keyword>
<protein>
    <recommendedName>
        <fullName evidence="3">DUF1822 family protein</fullName>
    </recommendedName>
</protein>
<dbReference type="InterPro" id="IPR014951">
    <property type="entry name" value="DUF1822"/>
</dbReference>
<accession>A0A1U7N6U3</accession>
<organism evidence="1 2">
    <name type="scientific">Moorena bouillonii PNG</name>
    <dbReference type="NCBI Taxonomy" id="568701"/>
    <lineage>
        <taxon>Bacteria</taxon>
        <taxon>Bacillati</taxon>
        <taxon>Cyanobacteriota</taxon>
        <taxon>Cyanophyceae</taxon>
        <taxon>Coleofasciculales</taxon>
        <taxon>Coleofasciculaceae</taxon>
        <taxon>Moorena</taxon>
    </lineage>
</organism>
<name>A0A1U7N6U3_9CYAN</name>
<proteinExistence type="predicted"/>
<dbReference type="Pfam" id="PF08852">
    <property type="entry name" value="DUF1822"/>
    <property type="match status" value="1"/>
</dbReference>
<comment type="caution">
    <text evidence="1">The sequence shown here is derived from an EMBL/GenBank/DDBJ whole genome shotgun (WGS) entry which is preliminary data.</text>
</comment>
<dbReference type="AlphaFoldDB" id="A0A1U7N6U3"/>
<dbReference type="Proteomes" id="UP000186657">
    <property type="component" value="Unassembled WGS sequence"/>
</dbReference>